<feature type="region of interest" description="Disordered" evidence="6">
    <location>
        <begin position="70"/>
        <end position="96"/>
    </location>
</feature>
<dbReference type="KEGG" id="dhe:111591932"/>
<dbReference type="InterPro" id="IPR020846">
    <property type="entry name" value="MFS_dom"/>
</dbReference>
<keyword evidence="3 7" id="KW-0812">Transmembrane</keyword>
<feature type="region of interest" description="Disordered" evidence="6">
    <location>
        <begin position="155"/>
        <end position="189"/>
    </location>
</feature>
<dbReference type="PROSITE" id="PS50850">
    <property type="entry name" value="MFS"/>
    <property type="match status" value="1"/>
</dbReference>
<dbReference type="RefSeq" id="XP_023159635.2">
    <property type="nucleotide sequence ID" value="XM_023303867.2"/>
</dbReference>
<evidence type="ECO:0000256" key="3">
    <source>
        <dbReference type="ARBA" id="ARBA00022692"/>
    </source>
</evidence>
<dbReference type="PRINTS" id="PR01035">
    <property type="entry name" value="TCRTETA"/>
</dbReference>
<dbReference type="CDD" id="cd17387">
    <property type="entry name" value="MFS_MFSD14"/>
    <property type="match status" value="1"/>
</dbReference>
<organism evidence="9 12">
    <name type="scientific">Drosophila hydei</name>
    <name type="common">Fruit fly</name>
    <dbReference type="NCBI Taxonomy" id="7224"/>
    <lineage>
        <taxon>Eukaryota</taxon>
        <taxon>Metazoa</taxon>
        <taxon>Ecdysozoa</taxon>
        <taxon>Arthropoda</taxon>
        <taxon>Hexapoda</taxon>
        <taxon>Insecta</taxon>
        <taxon>Pterygota</taxon>
        <taxon>Neoptera</taxon>
        <taxon>Endopterygota</taxon>
        <taxon>Diptera</taxon>
        <taxon>Brachycera</taxon>
        <taxon>Muscomorpha</taxon>
        <taxon>Ephydroidea</taxon>
        <taxon>Drosophilidae</taxon>
        <taxon>Drosophila</taxon>
    </lineage>
</organism>
<evidence type="ECO:0000256" key="5">
    <source>
        <dbReference type="ARBA" id="ARBA00023136"/>
    </source>
</evidence>
<evidence type="ECO:0000256" key="1">
    <source>
        <dbReference type="ARBA" id="ARBA00004141"/>
    </source>
</evidence>
<reference evidence="10 11" key="1">
    <citation type="submission" date="2025-04" db="UniProtKB">
        <authorList>
            <consortium name="RefSeq"/>
        </authorList>
    </citation>
    <scope>IDENTIFICATION</scope>
    <source>
        <strain evidence="10 11">15085-1641.00</strain>
        <tissue evidence="10 11">Whole body</tissue>
    </source>
</reference>
<dbReference type="GO" id="GO:0022857">
    <property type="term" value="F:transmembrane transporter activity"/>
    <property type="evidence" value="ECO:0007669"/>
    <property type="project" value="InterPro"/>
</dbReference>
<keyword evidence="4 7" id="KW-1133">Transmembrane helix</keyword>
<dbReference type="InterPro" id="IPR036259">
    <property type="entry name" value="MFS_trans_sf"/>
</dbReference>
<dbReference type="PROSITE" id="PS00216">
    <property type="entry name" value="SUGAR_TRANSPORT_1"/>
    <property type="match status" value="1"/>
</dbReference>
<feature type="transmembrane region" description="Helical" evidence="7">
    <location>
        <begin position="547"/>
        <end position="569"/>
    </location>
</feature>
<dbReference type="Gene3D" id="1.20.1250.20">
    <property type="entry name" value="MFS general substrate transporter like domains"/>
    <property type="match status" value="1"/>
</dbReference>
<evidence type="ECO:0000313" key="12">
    <source>
        <dbReference type="RefSeq" id="XP_023159633.2"/>
    </source>
</evidence>
<dbReference type="OrthoDB" id="419616at2759"/>
<keyword evidence="2" id="KW-0813">Transport</keyword>
<dbReference type="InterPro" id="IPR005829">
    <property type="entry name" value="Sugar_transporter_CS"/>
</dbReference>
<feature type="transmembrane region" description="Helical" evidence="7">
    <location>
        <begin position="524"/>
        <end position="541"/>
    </location>
</feature>
<dbReference type="RefSeq" id="XP_023159633.2">
    <property type="nucleotide sequence ID" value="XM_023303865.2"/>
</dbReference>
<comment type="subcellular location">
    <subcellularLocation>
        <location evidence="1">Membrane</location>
        <topology evidence="1">Multi-pass membrane protein</topology>
    </subcellularLocation>
</comment>
<feature type="domain" description="Major facilitator superfamily (MFS) profile" evidence="8">
    <location>
        <begin position="248"/>
        <end position="660"/>
    </location>
</feature>
<evidence type="ECO:0000256" key="7">
    <source>
        <dbReference type="SAM" id="Phobius"/>
    </source>
</evidence>
<evidence type="ECO:0000313" key="9">
    <source>
        <dbReference type="Proteomes" id="UP000504633"/>
    </source>
</evidence>
<evidence type="ECO:0000256" key="6">
    <source>
        <dbReference type="SAM" id="MobiDB-lite"/>
    </source>
</evidence>
<accession>A0A6J1L223</accession>
<dbReference type="RefSeq" id="XP_023159632.2">
    <property type="nucleotide sequence ID" value="XM_023303864.2"/>
</dbReference>
<dbReference type="PANTHER" id="PTHR23504:SF1">
    <property type="entry name" value="GH21943P-RELATED"/>
    <property type="match status" value="1"/>
</dbReference>
<evidence type="ECO:0000313" key="14">
    <source>
        <dbReference type="RefSeq" id="XP_023159635.2"/>
    </source>
</evidence>
<dbReference type="Proteomes" id="UP000504633">
    <property type="component" value="Unplaced"/>
</dbReference>
<evidence type="ECO:0000256" key="2">
    <source>
        <dbReference type="ARBA" id="ARBA00022448"/>
    </source>
</evidence>
<feature type="region of interest" description="Disordered" evidence="6">
    <location>
        <begin position="1"/>
        <end position="31"/>
    </location>
</feature>
<dbReference type="InterPro" id="IPR011701">
    <property type="entry name" value="MFS"/>
</dbReference>
<feature type="transmembrane region" description="Helical" evidence="7">
    <location>
        <begin position="315"/>
        <end position="331"/>
    </location>
</feature>
<dbReference type="AlphaFoldDB" id="A0A6J1L223"/>
<feature type="transmembrane region" description="Helical" evidence="7">
    <location>
        <begin position="639"/>
        <end position="657"/>
    </location>
</feature>
<feature type="transmembrane region" description="Helical" evidence="7">
    <location>
        <begin position="371"/>
        <end position="389"/>
    </location>
</feature>
<dbReference type="GO" id="GO:0016020">
    <property type="term" value="C:membrane"/>
    <property type="evidence" value="ECO:0007669"/>
    <property type="project" value="UniProtKB-SubCell"/>
</dbReference>
<gene>
    <name evidence="10 11 12 13 14" type="primary">LOC111591932</name>
</gene>
<feature type="compositionally biased region" description="Polar residues" evidence="6">
    <location>
        <begin position="13"/>
        <end position="23"/>
    </location>
</feature>
<feature type="transmembrane region" description="Helical" evidence="7">
    <location>
        <begin position="494"/>
        <end position="512"/>
    </location>
</feature>
<dbReference type="SUPFAM" id="SSF103473">
    <property type="entry name" value="MFS general substrate transporter"/>
    <property type="match status" value="1"/>
</dbReference>
<dbReference type="Pfam" id="PF07690">
    <property type="entry name" value="MFS_1"/>
    <property type="match status" value="1"/>
</dbReference>
<feature type="transmembrane region" description="Helical" evidence="7">
    <location>
        <begin position="590"/>
        <end position="607"/>
    </location>
</feature>
<dbReference type="InterPro" id="IPR001958">
    <property type="entry name" value="Tet-R_TetA/multi-R_MdtG-like"/>
</dbReference>
<keyword evidence="9" id="KW-1185">Reference proteome</keyword>
<dbReference type="GeneID" id="111591932"/>
<sequence length="699" mass="75106">MRDELRYAKRQPTENPNAHSSSFELDEHEPTIKVLTTTTSNTNTSTSYTCTPSITSNTSITATATATHIKDESDGGELTDTQSTHSSSSTPTTADVADVAADADADGDGDGDDTISSFSPVVYGSGAAQLMKRHATSLNQQQQPVQHHVDDSALRDADNVPTSSRYAAHPSAAFAETTAQGASRSIGGTHRRNLSSASYISMRSQQLGVAGSGSGTPTDRPKRNRCFEWIRVACKICCCKSSGIGEPSVHHALIVIFLEFFAWGLLTMPIISTLNRTFPDHTFLMNGLVMGIKGILSFLSAPLIGALSDIWGRKFFLLVTVFFTCMPIPLMCINTWWFFALISISGAFAVTFSVVFAYVADVTTPEERSKAYGLASATFAASLVISPALGNALMDMYGDTLVVALSTAIAVLDVFFILVAVPESLSEKMRPASWGAPISWEQADPFMALRKVGTDKTVLMLCLTVLLSYLPEAGEYSCMFVYLKLKMGFNYVEVSIFIAVVGILSITVQVTLGSFMKVFGAKRTIIVGLALELIQLLWYGLGSQKWMMWSAGVVAALGSITYPAISAFVSLYASPESQGAVQGMITGMRGLCNGLGPAVFGVIFYLFNVDLNADHESIMNNSHPTSVEKISMHVPGPPFVFGALCVFCAIVVAAFIPEGQQAVLEKKRASLDVQYEIETGHKVPSSLAPLIRSDSLAQL</sequence>
<evidence type="ECO:0000313" key="10">
    <source>
        <dbReference type="RefSeq" id="XP_023159631.2"/>
    </source>
</evidence>
<feature type="transmembrane region" description="Helical" evidence="7">
    <location>
        <begin position="457"/>
        <end position="474"/>
    </location>
</feature>
<dbReference type="RefSeq" id="XP_023159631.2">
    <property type="nucleotide sequence ID" value="XM_023303863.2"/>
</dbReference>
<evidence type="ECO:0000313" key="11">
    <source>
        <dbReference type="RefSeq" id="XP_023159632.2"/>
    </source>
</evidence>
<evidence type="ECO:0000259" key="8">
    <source>
        <dbReference type="PROSITE" id="PS50850"/>
    </source>
</evidence>
<feature type="transmembrane region" description="Helical" evidence="7">
    <location>
        <begin position="337"/>
        <end position="359"/>
    </location>
</feature>
<feature type="transmembrane region" description="Helical" evidence="7">
    <location>
        <begin position="283"/>
        <end position="303"/>
    </location>
</feature>
<evidence type="ECO:0000256" key="4">
    <source>
        <dbReference type="ARBA" id="ARBA00022989"/>
    </source>
</evidence>
<name>A0A6J1L223_DROHY</name>
<protein>
    <submittedName>
        <fullName evidence="10 11">Hippocampus abundant transcript 1 protein isoform X1</fullName>
    </submittedName>
</protein>
<dbReference type="RefSeq" id="XP_023159634.2">
    <property type="nucleotide sequence ID" value="XM_023303866.2"/>
</dbReference>
<evidence type="ECO:0000313" key="13">
    <source>
        <dbReference type="RefSeq" id="XP_023159634.2"/>
    </source>
</evidence>
<feature type="compositionally biased region" description="Low complexity" evidence="6">
    <location>
        <begin position="79"/>
        <end position="96"/>
    </location>
</feature>
<feature type="transmembrane region" description="Helical" evidence="7">
    <location>
        <begin position="252"/>
        <end position="271"/>
    </location>
</feature>
<proteinExistence type="predicted"/>
<feature type="transmembrane region" description="Helical" evidence="7">
    <location>
        <begin position="401"/>
        <end position="421"/>
    </location>
</feature>
<dbReference type="PANTHER" id="PTHR23504">
    <property type="entry name" value="MAJOR FACILITATOR SUPERFAMILY DOMAIN-CONTAINING PROTEIN 10"/>
    <property type="match status" value="1"/>
</dbReference>
<keyword evidence="5 7" id="KW-0472">Membrane</keyword>